<gene>
    <name evidence="2" type="primary">EVAR_45783_1</name>
    <name evidence="2" type="ORF">NPIL_216931</name>
</gene>
<proteinExistence type="predicted"/>
<feature type="region of interest" description="Disordered" evidence="1">
    <location>
        <begin position="139"/>
        <end position="216"/>
    </location>
</feature>
<evidence type="ECO:0000313" key="3">
    <source>
        <dbReference type="Proteomes" id="UP000887013"/>
    </source>
</evidence>
<keyword evidence="3" id="KW-1185">Reference proteome</keyword>
<reference evidence="2" key="1">
    <citation type="submission" date="2020-08" db="EMBL/GenBank/DDBJ databases">
        <title>Multicomponent nature underlies the extraordinary mechanical properties of spider dragline silk.</title>
        <authorList>
            <person name="Kono N."/>
            <person name="Nakamura H."/>
            <person name="Mori M."/>
            <person name="Yoshida Y."/>
            <person name="Ohtoshi R."/>
            <person name="Malay A.D."/>
            <person name="Moran D.A.P."/>
            <person name="Tomita M."/>
            <person name="Numata K."/>
            <person name="Arakawa K."/>
        </authorList>
    </citation>
    <scope>NUCLEOTIDE SEQUENCE</scope>
</reference>
<accession>A0A8X6MNX3</accession>
<dbReference type="EMBL" id="BMAW01049345">
    <property type="protein sequence ID" value="GFS70221.1"/>
    <property type="molecule type" value="Genomic_DNA"/>
</dbReference>
<feature type="compositionally biased region" description="Polar residues" evidence="1">
    <location>
        <begin position="202"/>
        <end position="216"/>
    </location>
</feature>
<evidence type="ECO:0000256" key="1">
    <source>
        <dbReference type="SAM" id="MobiDB-lite"/>
    </source>
</evidence>
<organism evidence="2 3">
    <name type="scientific">Nephila pilipes</name>
    <name type="common">Giant wood spider</name>
    <name type="synonym">Nephila maculata</name>
    <dbReference type="NCBI Taxonomy" id="299642"/>
    <lineage>
        <taxon>Eukaryota</taxon>
        <taxon>Metazoa</taxon>
        <taxon>Ecdysozoa</taxon>
        <taxon>Arthropoda</taxon>
        <taxon>Chelicerata</taxon>
        <taxon>Arachnida</taxon>
        <taxon>Araneae</taxon>
        <taxon>Araneomorphae</taxon>
        <taxon>Entelegynae</taxon>
        <taxon>Araneoidea</taxon>
        <taxon>Nephilidae</taxon>
        <taxon>Nephila</taxon>
    </lineage>
</organism>
<name>A0A8X6MNX3_NEPPI</name>
<dbReference type="Proteomes" id="UP000887013">
    <property type="component" value="Unassembled WGS sequence"/>
</dbReference>
<feature type="compositionally biased region" description="Basic and acidic residues" evidence="1">
    <location>
        <begin position="185"/>
        <end position="199"/>
    </location>
</feature>
<comment type="caution">
    <text evidence="2">The sequence shown here is derived from an EMBL/GenBank/DDBJ whole genome shotgun (WGS) entry which is preliminary data.</text>
</comment>
<protein>
    <submittedName>
        <fullName evidence="2">Uncharacterized protein</fullName>
    </submittedName>
</protein>
<evidence type="ECO:0000313" key="2">
    <source>
        <dbReference type="EMBL" id="GFS70221.1"/>
    </source>
</evidence>
<dbReference type="AlphaFoldDB" id="A0A8X6MNX3"/>
<feature type="compositionally biased region" description="Basic residues" evidence="1">
    <location>
        <begin position="170"/>
        <end position="184"/>
    </location>
</feature>
<sequence>MQTKEVCDTRRMLEQRLDILRAQHDEAYAYLCHIEEKFQDTTSEFYQGAYAMYKSAEQARTKAEGEYDLFPYCPIPGCPYHTKLPKSPNKNNKQKCTDEERYITPPSRKQAKKSFLEQHIPQITETNNKFKKLQINTQEISENSQHEEITEEPVPQLKEKLPPPKTKIMDKKKKPSGAFKRKQRQEREDSKQKLPKIDKFFSQPSTSTSGQNISIDSDSNNVVTAMLVEKPTDEDSTIIAVGDTSCLNCNSHSKNNQKFLPVRRWSSSSDQYVQV</sequence>